<evidence type="ECO:0000313" key="2">
    <source>
        <dbReference type="Proteomes" id="UP000003635"/>
    </source>
</evidence>
<proteinExistence type="predicted"/>
<organism evidence="1 2">
    <name type="scientific">Oceanicola granulosus (strain ATCC BAA-861 / DSM 15982 / KCTC 12143 / HTCC2516)</name>
    <dbReference type="NCBI Taxonomy" id="314256"/>
    <lineage>
        <taxon>Bacteria</taxon>
        <taxon>Pseudomonadati</taxon>
        <taxon>Pseudomonadota</taxon>
        <taxon>Alphaproteobacteria</taxon>
        <taxon>Rhodobacterales</taxon>
        <taxon>Roseobacteraceae</taxon>
        <taxon>Oceanicola</taxon>
    </lineage>
</organism>
<keyword evidence="2" id="KW-1185">Reference proteome</keyword>
<evidence type="ECO:0000313" key="1">
    <source>
        <dbReference type="EMBL" id="EAR51034.1"/>
    </source>
</evidence>
<dbReference type="EMBL" id="AAOT01000018">
    <property type="protein sequence ID" value="EAR51034.1"/>
    <property type="molecule type" value="Genomic_DNA"/>
</dbReference>
<gene>
    <name evidence="1" type="ORF">OG2516_04029</name>
</gene>
<sequence length="143" mass="16360">MSKAYRRTGGRHVQLQEWFQATEAWTTLRPAPRALYIELKRRFNGSNNGRIPLSYREAADLINVHRNSIRAYFRELETRGLIRRTSNGHLGADGHGIATTWQLCELAMQNGGRPDLAFRSWEKQKPVTNVVHLRHNHCAGGAK</sequence>
<dbReference type="RefSeq" id="WP_007254334.1">
    <property type="nucleotide sequence ID" value="NZ_CH724107.1"/>
</dbReference>
<comment type="caution">
    <text evidence="1">The sequence shown here is derived from an EMBL/GenBank/DDBJ whole genome shotgun (WGS) entry which is preliminary data.</text>
</comment>
<dbReference type="AlphaFoldDB" id="Q2CEG3"/>
<dbReference type="InterPro" id="IPR036390">
    <property type="entry name" value="WH_DNA-bd_sf"/>
</dbReference>
<reference evidence="1 2" key="1">
    <citation type="journal article" date="2010" name="J. Bacteriol.">
        <title>Genome sequences of Oceanicola granulosus HTCC2516(T) and Oceanicola batsensis HTCC2597(TDelta).</title>
        <authorList>
            <person name="Thrash J.C."/>
            <person name="Cho J.C."/>
            <person name="Vergin K.L."/>
            <person name="Giovannoni S.J."/>
        </authorList>
    </citation>
    <scope>NUCLEOTIDE SEQUENCE [LARGE SCALE GENOMIC DNA]</scope>
    <source>
        <strain evidence="2">ATCC BAA-861 / DSM 15982 / KCTC 12143 / HTCC2516</strain>
    </source>
</reference>
<dbReference type="STRING" id="314256.OG2516_04029"/>
<dbReference type="Proteomes" id="UP000003635">
    <property type="component" value="Unassembled WGS sequence"/>
</dbReference>
<dbReference type="SUPFAM" id="SSF46785">
    <property type="entry name" value="Winged helix' DNA-binding domain"/>
    <property type="match status" value="1"/>
</dbReference>
<accession>Q2CEG3</accession>
<dbReference type="HOGENOM" id="CLU_130958_1_0_5"/>
<dbReference type="eggNOG" id="ENOG5032T8W">
    <property type="taxonomic scope" value="Bacteria"/>
</dbReference>
<protein>
    <submittedName>
        <fullName evidence="1">Uncharacterized protein</fullName>
    </submittedName>
</protein>
<name>Q2CEG3_OCEGH</name>